<dbReference type="EMBL" id="GBXM01011254">
    <property type="protein sequence ID" value="JAH97323.1"/>
    <property type="molecule type" value="Transcribed_RNA"/>
</dbReference>
<accession>A0A0E9X6L5</accession>
<dbReference type="AlphaFoldDB" id="A0A0E9X6L5"/>
<sequence length="73" mass="8277">MRSKYKFVSFPHKLTTYTHHSHKLTFTLITEITKLNSFTVAQDTFRLALACHLYNISTNLKITGIAAADTSCI</sequence>
<name>A0A0E9X6L5_ANGAN</name>
<evidence type="ECO:0000313" key="1">
    <source>
        <dbReference type="EMBL" id="JAH97323.1"/>
    </source>
</evidence>
<reference evidence="1" key="1">
    <citation type="submission" date="2014-11" db="EMBL/GenBank/DDBJ databases">
        <authorList>
            <person name="Amaro Gonzalez C."/>
        </authorList>
    </citation>
    <scope>NUCLEOTIDE SEQUENCE</scope>
</reference>
<protein>
    <submittedName>
        <fullName evidence="1">Uncharacterized protein</fullName>
    </submittedName>
</protein>
<reference evidence="1" key="2">
    <citation type="journal article" date="2015" name="Fish Shellfish Immunol.">
        <title>Early steps in the European eel (Anguilla anguilla)-Vibrio vulnificus interaction in the gills: Role of the RtxA13 toxin.</title>
        <authorList>
            <person name="Callol A."/>
            <person name="Pajuelo D."/>
            <person name="Ebbesson L."/>
            <person name="Teles M."/>
            <person name="MacKenzie S."/>
            <person name="Amaro C."/>
        </authorList>
    </citation>
    <scope>NUCLEOTIDE SEQUENCE</scope>
</reference>
<proteinExistence type="predicted"/>
<organism evidence="1">
    <name type="scientific">Anguilla anguilla</name>
    <name type="common">European freshwater eel</name>
    <name type="synonym">Muraena anguilla</name>
    <dbReference type="NCBI Taxonomy" id="7936"/>
    <lineage>
        <taxon>Eukaryota</taxon>
        <taxon>Metazoa</taxon>
        <taxon>Chordata</taxon>
        <taxon>Craniata</taxon>
        <taxon>Vertebrata</taxon>
        <taxon>Euteleostomi</taxon>
        <taxon>Actinopterygii</taxon>
        <taxon>Neopterygii</taxon>
        <taxon>Teleostei</taxon>
        <taxon>Anguilliformes</taxon>
        <taxon>Anguillidae</taxon>
        <taxon>Anguilla</taxon>
    </lineage>
</organism>